<dbReference type="Proteomes" id="UP000278422">
    <property type="component" value="Unassembled WGS sequence"/>
</dbReference>
<keyword evidence="2" id="KW-1185">Reference proteome</keyword>
<organism evidence="1 2">
    <name type="scientific">Corynebacterium bovis</name>
    <dbReference type="NCBI Taxonomy" id="36808"/>
    <lineage>
        <taxon>Bacteria</taxon>
        <taxon>Bacillati</taxon>
        <taxon>Actinomycetota</taxon>
        <taxon>Actinomycetes</taxon>
        <taxon>Mycobacteriales</taxon>
        <taxon>Corynebacteriaceae</taxon>
        <taxon>Corynebacterium</taxon>
    </lineage>
</organism>
<dbReference type="AlphaFoldDB" id="A0A3R8QK97"/>
<dbReference type="EMBL" id="PQNQ01000012">
    <property type="protein sequence ID" value="RRQ03997.1"/>
    <property type="molecule type" value="Genomic_DNA"/>
</dbReference>
<comment type="caution">
    <text evidence="1">The sequence shown here is derived from an EMBL/GenBank/DDBJ whole genome shotgun (WGS) entry which is preliminary data.</text>
</comment>
<evidence type="ECO:0000313" key="1">
    <source>
        <dbReference type="EMBL" id="RRQ03997.1"/>
    </source>
</evidence>
<proteinExistence type="predicted"/>
<protein>
    <recommendedName>
        <fullName evidence="3">DUF3710 domain-containing protein</fullName>
    </recommendedName>
</protein>
<evidence type="ECO:0008006" key="3">
    <source>
        <dbReference type="Google" id="ProtNLM"/>
    </source>
</evidence>
<evidence type="ECO:0000313" key="2">
    <source>
        <dbReference type="Proteomes" id="UP000278422"/>
    </source>
</evidence>
<gene>
    <name evidence="1" type="ORF">CXF42_05475</name>
</gene>
<reference evidence="1 2" key="1">
    <citation type="submission" date="2018-01" db="EMBL/GenBank/DDBJ databases">
        <title>Twenty Corynebacterium bovis Genomes.</title>
        <authorList>
            <person name="Gulvik C.A."/>
        </authorList>
    </citation>
    <scope>NUCLEOTIDE SEQUENCE [LARGE SCALE GENOMIC DNA]</scope>
    <source>
        <strain evidence="1 2">16-2004</strain>
    </source>
</reference>
<accession>A0A3R8QK97</accession>
<sequence length="229" mass="24377">MVKAPVFADAGPWDGSDASVSEVSRARHMLDDRHCRVGVDVDVPYRSVVCAPSNRAGVLLVQPPDSVVTFTVSVLAWPGDAGWSELVPRITAALRRDLRLVVDVTAADTAADGASCRPAVVEAYGVFGSEVHLHAGSRRETVFLGASGPRWVVRVTAHGVDVTAGDIEVAYQMLASMVVYRGGQALPPGEALSMARVVDPAHREQITSREADDEIARRIWQQASLGAVA</sequence>
<dbReference type="RefSeq" id="WP_125186949.1">
    <property type="nucleotide sequence ID" value="NZ_PQNN01000007.1"/>
</dbReference>
<dbReference type="Pfam" id="PF12502">
    <property type="entry name" value="DUF3710"/>
    <property type="match status" value="1"/>
</dbReference>
<name>A0A3R8QK97_9CORY</name>
<dbReference type="InterPro" id="IPR022183">
    <property type="entry name" value="DUF3710"/>
</dbReference>